<feature type="signal peptide" evidence="3">
    <location>
        <begin position="1"/>
        <end position="17"/>
    </location>
</feature>
<evidence type="ECO:0000313" key="5">
    <source>
        <dbReference type="Proteomes" id="UP001341840"/>
    </source>
</evidence>
<feature type="compositionally biased region" description="Basic and acidic residues" evidence="2">
    <location>
        <begin position="211"/>
        <end position="223"/>
    </location>
</feature>
<protein>
    <submittedName>
        <fullName evidence="4">Uncharacterized protein</fullName>
    </submittedName>
</protein>
<dbReference type="EMBL" id="JASCZI010092893">
    <property type="protein sequence ID" value="MED6152895.1"/>
    <property type="molecule type" value="Genomic_DNA"/>
</dbReference>
<comment type="caution">
    <text evidence="4">The sequence shown here is derived from an EMBL/GenBank/DDBJ whole genome shotgun (WGS) entry which is preliminary data.</text>
</comment>
<keyword evidence="3" id="KW-0732">Signal</keyword>
<gene>
    <name evidence="4" type="ORF">PIB30_096307</name>
</gene>
<feature type="chain" id="PRO_5047456226" evidence="3">
    <location>
        <begin position="18"/>
        <end position="263"/>
    </location>
</feature>
<reference evidence="4 5" key="1">
    <citation type="journal article" date="2023" name="Plants (Basel)">
        <title>Bridging the Gap: Combining Genomics and Transcriptomics Approaches to Understand Stylosanthes scabra, an Orphan Legume from the Brazilian Caatinga.</title>
        <authorList>
            <person name="Ferreira-Neto J.R.C."/>
            <person name="da Silva M.D."/>
            <person name="Binneck E."/>
            <person name="de Melo N.F."/>
            <person name="da Silva R.H."/>
            <person name="de Melo A.L.T.M."/>
            <person name="Pandolfi V."/>
            <person name="Bustamante F.O."/>
            <person name="Brasileiro-Vidal A.C."/>
            <person name="Benko-Iseppon A.M."/>
        </authorList>
    </citation>
    <scope>NUCLEOTIDE SEQUENCE [LARGE SCALE GENOMIC DNA]</scope>
    <source>
        <tissue evidence="4">Leaves</tissue>
    </source>
</reference>
<evidence type="ECO:0000256" key="2">
    <source>
        <dbReference type="SAM" id="MobiDB-lite"/>
    </source>
</evidence>
<evidence type="ECO:0000256" key="1">
    <source>
        <dbReference type="SAM" id="Coils"/>
    </source>
</evidence>
<organism evidence="4 5">
    <name type="scientific">Stylosanthes scabra</name>
    <dbReference type="NCBI Taxonomy" id="79078"/>
    <lineage>
        <taxon>Eukaryota</taxon>
        <taxon>Viridiplantae</taxon>
        <taxon>Streptophyta</taxon>
        <taxon>Embryophyta</taxon>
        <taxon>Tracheophyta</taxon>
        <taxon>Spermatophyta</taxon>
        <taxon>Magnoliopsida</taxon>
        <taxon>eudicotyledons</taxon>
        <taxon>Gunneridae</taxon>
        <taxon>Pentapetalae</taxon>
        <taxon>rosids</taxon>
        <taxon>fabids</taxon>
        <taxon>Fabales</taxon>
        <taxon>Fabaceae</taxon>
        <taxon>Papilionoideae</taxon>
        <taxon>50 kb inversion clade</taxon>
        <taxon>dalbergioids sensu lato</taxon>
        <taxon>Dalbergieae</taxon>
        <taxon>Pterocarpus clade</taxon>
        <taxon>Stylosanthes</taxon>
    </lineage>
</organism>
<proteinExistence type="predicted"/>
<sequence>MLIFCNICLVIIHHSESTIYGFCGHTFWYGPALRPKLLRNKATNKWPTSKEELSKIGNIRCNLNSSQEDLNYPQLYKQGASPPQALGHAVGLATKGTPSYLEHRDLAPHSKSFAQSLRDSTLTLAPSVGNSYSRDKKCKCCRSKEPNHPAARSSLERALRETNLRGCNSLGGCEKTGRTRKEQQAILEEAEKREKDRLEKLNNKTQTVMDHSSKTAESKDHTWRPSTVVTKAPGRDKSKHPFSSHILAEEIPKKFRYPVEIEP</sequence>
<keyword evidence="5" id="KW-1185">Reference proteome</keyword>
<feature type="coiled-coil region" evidence="1">
    <location>
        <begin position="173"/>
        <end position="207"/>
    </location>
</feature>
<feature type="region of interest" description="Disordered" evidence="2">
    <location>
        <begin position="125"/>
        <end position="154"/>
    </location>
</feature>
<evidence type="ECO:0000313" key="4">
    <source>
        <dbReference type="EMBL" id="MED6152895.1"/>
    </source>
</evidence>
<dbReference type="Proteomes" id="UP001341840">
    <property type="component" value="Unassembled WGS sequence"/>
</dbReference>
<accession>A0ABU6TVN5</accession>
<evidence type="ECO:0000256" key="3">
    <source>
        <dbReference type="SAM" id="SignalP"/>
    </source>
</evidence>
<feature type="region of interest" description="Disordered" evidence="2">
    <location>
        <begin position="207"/>
        <end position="245"/>
    </location>
</feature>
<keyword evidence="1" id="KW-0175">Coiled coil</keyword>
<name>A0ABU6TVN5_9FABA</name>